<feature type="signal peptide" evidence="1">
    <location>
        <begin position="1"/>
        <end position="18"/>
    </location>
</feature>
<accession>A0ABN9WX56</accession>
<organism evidence="2 3">
    <name type="scientific">Prorocentrum cordatum</name>
    <dbReference type="NCBI Taxonomy" id="2364126"/>
    <lineage>
        <taxon>Eukaryota</taxon>
        <taxon>Sar</taxon>
        <taxon>Alveolata</taxon>
        <taxon>Dinophyceae</taxon>
        <taxon>Prorocentrales</taxon>
        <taxon>Prorocentraceae</taxon>
        <taxon>Prorocentrum</taxon>
    </lineage>
</organism>
<name>A0ABN9WX56_9DINO</name>
<keyword evidence="3" id="KW-1185">Reference proteome</keyword>
<dbReference type="EMBL" id="CAUYUJ010019482">
    <property type="protein sequence ID" value="CAK0891486.1"/>
    <property type="molecule type" value="Genomic_DNA"/>
</dbReference>
<evidence type="ECO:0000313" key="3">
    <source>
        <dbReference type="Proteomes" id="UP001189429"/>
    </source>
</evidence>
<sequence length="101" mass="10975">MRLTVALSISFCRRLASWFRTCAVAASFFRREASATHLSCVSSTSVVPCMVSERETTELSCRSSQGSTSTCVLCQRRHDGSQYAKGKEDIQMSIALAGASL</sequence>
<proteinExistence type="predicted"/>
<comment type="caution">
    <text evidence="2">The sequence shown here is derived from an EMBL/GenBank/DDBJ whole genome shotgun (WGS) entry which is preliminary data.</text>
</comment>
<keyword evidence="1" id="KW-0732">Signal</keyword>
<evidence type="ECO:0008006" key="4">
    <source>
        <dbReference type="Google" id="ProtNLM"/>
    </source>
</evidence>
<gene>
    <name evidence="2" type="ORF">PCOR1329_LOCUS71430</name>
</gene>
<evidence type="ECO:0000256" key="1">
    <source>
        <dbReference type="SAM" id="SignalP"/>
    </source>
</evidence>
<protein>
    <recommendedName>
        <fullName evidence="4">Secreted protein</fullName>
    </recommendedName>
</protein>
<feature type="chain" id="PRO_5046767381" description="Secreted protein" evidence="1">
    <location>
        <begin position="19"/>
        <end position="101"/>
    </location>
</feature>
<dbReference type="Proteomes" id="UP001189429">
    <property type="component" value="Unassembled WGS sequence"/>
</dbReference>
<reference evidence="2" key="1">
    <citation type="submission" date="2023-10" db="EMBL/GenBank/DDBJ databases">
        <authorList>
            <person name="Chen Y."/>
            <person name="Shah S."/>
            <person name="Dougan E. K."/>
            <person name="Thang M."/>
            <person name="Chan C."/>
        </authorList>
    </citation>
    <scope>NUCLEOTIDE SEQUENCE [LARGE SCALE GENOMIC DNA]</scope>
</reference>
<evidence type="ECO:0000313" key="2">
    <source>
        <dbReference type="EMBL" id="CAK0891486.1"/>
    </source>
</evidence>